<dbReference type="AlphaFoldDB" id="A0A7X9P193"/>
<gene>
    <name evidence="2" type="ORF">HHU12_05325</name>
</gene>
<feature type="chain" id="PRO_5031475418" evidence="1">
    <location>
        <begin position="24"/>
        <end position="145"/>
    </location>
</feature>
<evidence type="ECO:0000256" key="1">
    <source>
        <dbReference type="SAM" id="SignalP"/>
    </source>
</evidence>
<proteinExistence type="predicted"/>
<feature type="signal peptide" evidence="1">
    <location>
        <begin position="1"/>
        <end position="23"/>
    </location>
</feature>
<keyword evidence="3" id="KW-1185">Reference proteome</keyword>
<accession>A0A7X9P193</accession>
<keyword evidence="1" id="KW-0732">Signal</keyword>
<evidence type="ECO:0000313" key="2">
    <source>
        <dbReference type="EMBL" id="NME67378.1"/>
    </source>
</evidence>
<protein>
    <submittedName>
        <fullName evidence="2">Uncharacterized protein</fullName>
    </submittedName>
</protein>
<sequence>MNETLKIITLLTSLFFFSLYSSAQEFEDYRIGDKLEGKDMVNMDIAGVPGTLFIYTNKKKLISSMGFVPSRDGGNNPAQVHKGEFIRFKTFMEQYYQGGFERTIDNAQQKQHYKLKYNGCNVVITIGEFEDDFSTSSLVFMINKI</sequence>
<organism evidence="2 3">
    <name type="scientific">Flammeovirga aprica JL-4</name>
    <dbReference type="NCBI Taxonomy" id="694437"/>
    <lineage>
        <taxon>Bacteria</taxon>
        <taxon>Pseudomonadati</taxon>
        <taxon>Bacteroidota</taxon>
        <taxon>Cytophagia</taxon>
        <taxon>Cytophagales</taxon>
        <taxon>Flammeovirgaceae</taxon>
        <taxon>Flammeovirga</taxon>
    </lineage>
</organism>
<dbReference type="RefSeq" id="WP_169655681.1">
    <property type="nucleotide sequence ID" value="NZ_JABANE010000010.1"/>
</dbReference>
<name>A0A7X9P193_9BACT</name>
<comment type="caution">
    <text evidence="2">The sequence shown here is derived from an EMBL/GenBank/DDBJ whole genome shotgun (WGS) entry which is preliminary data.</text>
</comment>
<dbReference type="EMBL" id="JABANE010000010">
    <property type="protein sequence ID" value="NME67378.1"/>
    <property type="molecule type" value="Genomic_DNA"/>
</dbReference>
<dbReference type="Proteomes" id="UP000576082">
    <property type="component" value="Unassembled WGS sequence"/>
</dbReference>
<evidence type="ECO:0000313" key="3">
    <source>
        <dbReference type="Proteomes" id="UP000576082"/>
    </source>
</evidence>
<reference evidence="2 3" key="1">
    <citation type="submission" date="2020-04" db="EMBL/GenBank/DDBJ databases">
        <title>Flammeovirga sp. SR4, a novel species isolated from seawater.</title>
        <authorList>
            <person name="Wang X."/>
        </authorList>
    </citation>
    <scope>NUCLEOTIDE SEQUENCE [LARGE SCALE GENOMIC DNA]</scope>
    <source>
        <strain evidence="2 3">ATCC 23126</strain>
    </source>
</reference>